<proteinExistence type="predicted"/>
<evidence type="ECO:0000313" key="2">
    <source>
        <dbReference type="EMBL" id="KAF7265043.1"/>
    </source>
</evidence>
<dbReference type="AlphaFoldDB" id="A0A834HNY8"/>
<comment type="caution">
    <text evidence="2">The sequence shown here is derived from an EMBL/GenBank/DDBJ whole genome shotgun (WGS) entry which is preliminary data.</text>
</comment>
<feature type="region of interest" description="Disordered" evidence="1">
    <location>
        <begin position="1"/>
        <end position="28"/>
    </location>
</feature>
<dbReference type="Proteomes" id="UP000625711">
    <property type="component" value="Unassembled WGS sequence"/>
</dbReference>
<dbReference type="EMBL" id="JAACXV010015147">
    <property type="protein sequence ID" value="KAF7265043.1"/>
    <property type="molecule type" value="Genomic_DNA"/>
</dbReference>
<keyword evidence="3" id="KW-1185">Reference proteome</keyword>
<accession>A0A834HNY8</accession>
<name>A0A834HNY8_RHYFE</name>
<evidence type="ECO:0000313" key="3">
    <source>
        <dbReference type="Proteomes" id="UP000625711"/>
    </source>
</evidence>
<organism evidence="2 3">
    <name type="scientific">Rhynchophorus ferrugineus</name>
    <name type="common">Red palm weevil</name>
    <name type="synonym">Curculio ferrugineus</name>
    <dbReference type="NCBI Taxonomy" id="354439"/>
    <lineage>
        <taxon>Eukaryota</taxon>
        <taxon>Metazoa</taxon>
        <taxon>Ecdysozoa</taxon>
        <taxon>Arthropoda</taxon>
        <taxon>Hexapoda</taxon>
        <taxon>Insecta</taxon>
        <taxon>Pterygota</taxon>
        <taxon>Neoptera</taxon>
        <taxon>Endopterygota</taxon>
        <taxon>Coleoptera</taxon>
        <taxon>Polyphaga</taxon>
        <taxon>Cucujiformia</taxon>
        <taxon>Curculionidae</taxon>
        <taxon>Dryophthorinae</taxon>
        <taxon>Rhynchophorus</taxon>
    </lineage>
</organism>
<protein>
    <submittedName>
        <fullName evidence="2">Uncharacterized protein</fullName>
    </submittedName>
</protein>
<sequence>MFKVRDVRPPWEWSPGKSPTPPSRPAAATIQAAWDPNTPGKAHRHPKCSAYHRTVGRGPTRREKILFCVEKKFPVHSNRCRPGGEESELRFYTGSFRTAHAPLPFNHLVFVLITGGGGCSPPRPGGRADEEGRGVRG</sequence>
<gene>
    <name evidence="2" type="ORF">GWI33_021668</name>
</gene>
<evidence type="ECO:0000256" key="1">
    <source>
        <dbReference type="SAM" id="MobiDB-lite"/>
    </source>
</evidence>
<reference evidence="2" key="1">
    <citation type="submission" date="2020-08" db="EMBL/GenBank/DDBJ databases">
        <title>Genome sequencing and assembly of the red palm weevil Rhynchophorus ferrugineus.</title>
        <authorList>
            <person name="Dias G.B."/>
            <person name="Bergman C.M."/>
            <person name="Manee M."/>
        </authorList>
    </citation>
    <scope>NUCLEOTIDE SEQUENCE</scope>
    <source>
        <strain evidence="2">AA-2017</strain>
        <tissue evidence="2">Whole larva</tissue>
    </source>
</reference>